<sequence length="100" mass="11650">MENNFERLLELAEENNKMLRKMRRNQKIAGLLKFVYWVIILGILFGAYYFLQPYITSFNKNLQSLQNTLSSISSTTNNLPNNIPGISEMKQFLENIKSSN</sequence>
<gene>
    <name evidence="3" type="ORF">SDC9_07738</name>
</gene>
<evidence type="ECO:0000256" key="2">
    <source>
        <dbReference type="SAM" id="Phobius"/>
    </source>
</evidence>
<keyword evidence="2" id="KW-0472">Membrane</keyword>
<comment type="caution">
    <text evidence="3">The sequence shown here is derived from an EMBL/GenBank/DDBJ whole genome shotgun (WGS) entry which is preliminary data.</text>
</comment>
<accession>A0A644T5C3</accession>
<keyword evidence="1" id="KW-0175">Coiled coil</keyword>
<feature type="coiled-coil region" evidence="1">
    <location>
        <begin position="2"/>
        <end position="29"/>
    </location>
</feature>
<dbReference type="AlphaFoldDB" id="A0A644T5C3"/>
<keyword evidence="2" id="KW-1133">Transmembrane helix</keyword>
<evidence type="ECO:0000256" key="1">
    <source>
        <dbReference type="SAM" id="Coils"/>
    </source>
</evidence>
<name>A0A644T5C3_9ZZZZ</name>
<dbReference type="EMBL" id="VSSQ01000017">
    <property type="protein sequence ID" value="MPL62136.1"/>
    <property type="molecule type" value="Genomic_DNA"/>
</dbReference>
<evidence type="ECO:0000313" key="3">
    <source>
        <dbReference type="EMBL" id="MPL62136.1"/>
    </source>
</evidence>
<proteinExistence type="predicted"/>
<protein>
    <submittedName>
        <fullName evidence="3">Uncharacterized protein</fullName>
    </submittedName>
</protein>
<keyword evidence="2" id="KW-0812">Transmembrane</keyword>
<organism evidence="3">
    <name type="scientific">bioreactor metagenome</name>
    <dbReference type="NCBI Taxonomy" id="1076179"/>
    <lineage>
        <taxon>unclassified sequences</taxon>
        <taxon>metagenomes</taxon>
        <taxon>ecological metagenomes</taxon>
    </lineage>
</organism>
<reference evidence="3" key="1">
    <citation type="submission" date="2019-08" db="EMBL/GenBank/DDBJ databases">
        <authorList>
            <person name="Kucharzyk K."/>
            <person name="Murdoch R.W."/>
            <person name="Higgins S."/>
            <person name="Loffler F."/>
        </authorList>
    </citation>
    <scope>NUCLEOTIDE SEQUENCE</scope>
</reference>
<feature type="transmembrane region" description="Helical" evidence="2">
    <location>
        <begin position="28"/>
        <end position="51"/>
    </location>
</feature>